<keyword evidence="6 13" id="KW-0479">Metal-binding</keyword>
<dbReference type="PANTHER" id="PTHR24292:SF100">
    <property type="entry name" value="CYTOCHROME P450 6A16, ISOFORM B-RELATED"/>
    <property type="match status" value="1"/>
</dbReference>
<comment type="subcellular location">
    <subcellularLocation>
        <location evidence="3">Endoplasmic reticulum membrane</location>
        <topology evidence="3">Peripheral membrane protein</topology>
    </subcellularLocation>
    <subcellularLocation>
        <location evidence="2">Microsome membrane</location>
        <topology evidence="2">Peripheral membrane protein</topology>
    </subcellularLocation>
</comment>
<dbReference type="InterPro" id="IPR036396">
    <property type="entry name" value="Cyt_P450_sf"/>
</dbReference>
<evidence type="ECO:0000256" key="7">
    <source>
        <dbReference type="ARBA" id="ARBA00022824"/>
    </source>
</evidence>
<keyword evidence="12 15" id="KW-0472">Membrane</keyword>
<evidence type="ECO:0000256" key="1">
    <source>
        <dbReference type="ARBA" id="ARBA00001971"/>
    </source>
</evidence>
<comment type="similarity">
    <text evidence="4 14">Belongs to the cytochrome P450 family.</text>
</comment>
<comment type="cofactor">
    <cofactor evidence="1 13">
        <name>heme</name>
        <dbReference type="ChEBI" id="CHEBI:30413"/>
    </cofactor>
</comment>
<feature type="binding site" description="axial binding residue" evidence="13">
    <location>
        <position position="408"/>
    </location>
    <ligand>
        <name>heme</name>
        <dbReference type="ChEBI" id="CHEBI:30413"/>
    </ligand>
    <ligandPart>
        <name>Fe</name>
        <dbReference type="ChEBI" id="CHEBI:18248"/>
    </ligandPart>
</feature>
<evidence type="ECO:0000256" key="8">
    <source>
        <dbReference type="ARBA" id="ARBA00022848"/>
    </source>
</evidence>
<dbReference type="GO" id="GO:0005506">
    <property type="term" value="F:iron ion binding"/>
    <property type="evidence" value="ECO:0007669"/>
    <property type="project" value="InterPro"/>
</dbReference>
<gene>
    <name evidence="16" type="ORF">QE152_g32379</name>
</gene>
<dbReference type="GO" id="GO:0020037">
    <property type="term" value="F:heme binding"/>
    <property type="evidence" value="ECO:0007669"/>
    <property type="project" value="InterPro"/>
</dbReference>
<dbReference type="InterPro" id="IPR002401">
    <property type="entry name" value="Cyt_P450_E_grp-I"/>
</dbReference>
<dbReference type="EMBL" id="JASPKY010000472">
    <property type="protein sequence ID" value="KAK9695724.1"/>
    <property type="molecule type" value="Genomic_DNA"/>
</dbReference>
<dbReference type="SUPFAM" id="SSF48264">
    <property type="entry name" value="Cytochrome P450"/>
    <property type="match status" value="2"/>
</dbReference>
<dbReference type="CDD" id="cd11056">
    <property type="entry name" value="CYP6-like"/>
    <property type="match status" value="1"/>
</dbReference>
<evidence type="ECO:0000256" key="11">
    <source>
        <dbReference type="ARBA" id="ARBA00023033"/>
    </source>
</evidence>
<evidence type="ECO:0000256" key="9">
    <source>
        <dbReference type="ARBA" id="ARBA00023002"/>
    </source>
</evidence>
<keyword evidence="15" id="KW-0812">Transmembrane</keyword>
<evidence type="ECO:0000256" key="12">
    <source>
        <dbReference type="ARBA" id="ARBA00023136"/>
    </source>
</evidence>
<evidence type="ECO:0000256" key="13">
    <source>
        <dbReference type="PIRSR" id="PIRSR602401-1"/>
    </source>
</evidence>
<evidence type="ECO:0000256" key="10">
    <source>
        <dbReference type="ARBA" id="ARBA00023004"/>
    </source>
</evidence>
<dbReference type="InterPro" id="IPR050476">
    <property type="entry name" value="Insect_CytP450_Detox"/>
</dbReference>
<dbReference type="GO" id="GO:0005789">
    <property type="term" value="C:endoplasmic reticulum membrane"/>
    <property type="evidence" value="ECO:0007669"/>
    <property type="project" value="UniProtKB-SubCell"/>
</dbReference>
<dbReference type="GO" id="GO:0004497">
    <property type="term" value="F:monooxygenase activity"/>
    <property type="evidence" value="ECO:0007669"/>
    <property type="project" value="UniProtKB-KW"/>
</dbReference>
<feature type="transmembrane region" description="Helical" evidence="15">
    <location>
        <begin position="6"/>
        <end position="22"/>
    </location>
</feature>
<evidence type="ECO:0000256" key="3">
    <source>
        <dbReference type="ARBA" id="ARBA00004406"/>
    </source>
</evidence>
<keyword evidence="7" id="KW-0256">Endoplasmic reticulum</keyword>
<evidence type="ECO:0000256" key="4">
    <source>
        <dbReference type="ARBA" id="ARBA00010617"/>
    </source>
</evidence>
<keyword evidence="10 13" id="KW-0408">Iron</keyword>
<keyword evidence="17" id="KW-1185">Reference proteome</keyword>
<comment type="caution">
    <text evidence="16">The sequence shown here is derived from an EMBL/GenBank/DDBJ whole genome shotgun (WGS) entry which is preliminary data.</text>
</comment>
<proteinExistence type="inferred from homology"/>
<reference evidence="16 17" key="1">
    <citation type="journal article" date="2024" name="BMC Genomics">
        <title>De novo assembly and annotation of Popillia japonica's genome with initial clues to its potential as an invasive pest.</title>
        <authorList>
            <person name="Cucini C."/>
            <person name="Boschi S."/>
            <person name="Funari R."/>
            <person name="Cardaioli E."/>
            <person name="Iannotti N."/>
            <person name="Marturano G."/>
            <person name="Paoli F."/>
            <person name="Bruttini M."/>
            <person name="Carapelli A."/>
            <person name="Frati F."/>
            <person name="Nardi F."/>
        </authorList>
    </citation>
    <scope>NUCLEOTIDE SEQUENCE [LARGE SCALE GENOMIC DNA]</scope>
    <source>
        <strain evidence="16">DMR45628</strain>
    </source>
</reference>
<keyword evidence="11 14" id="KW-0503">Monooxygenase</keyword>
<dbReference type="Gene3D" id="1.10.630.10">
    <property type="entry name" value="Cytochrome P450"/>
    <property type="match status" value="3"/>
</dbReference>
<keyword evidence="8" id="KW-0492">Microsome</keyword>
<evidence type="ECO:0000256" key="15">
    <source>
        <dbReference type="SAM" id="Phobius"/>
    </source>
</evidence>
<dbReference type="PROSITE" id="PS00086">
    <property type="entry name" value="CYTOCHROME_P450"/>
    <property type="match status" value="1"/>
</dbReference>
<dbReference type="PANTHER" id="PTHR24292">
    <property type="entry name" value="CYTOCHROME P450"/>
    <property type="match status" value="1"/>
</dbReference>
<evidence type="ECO:0000256" key="14">
    <source>
        <dbReference type="RuleBase" id="RU000461"/>
    </source>
</evidence>
<accession>A0AAW1IZ25</accession>
<keyword evidence="9 14" id="KW-0560">Oxidoreductase</keyword>
<dbReference type="PRINTS" id="PR00463">
    <property type="entry name" value="EP450I"/>
</dbReference>
<dbReference type="InterPro" id="IPR017972">
    <property type="entry name" value="Cyt_P450_CS"/>
</dbReference>
<keyword evidence="5 13" id="KW-0349">Heme</keyword>
<evidence type="ECO:0000313" key="17">
    <source>
        <dbReference type="Proteomes" id="UP001458880"/>
    </source>
</evidence>
<evidence type="ECO:0000313" key="16">
    <source>
        <dbReference type="EMBL" id="KAK9695724.1"/>
    </source>
</evidence>
<evidence type="ECO:0000256" key="2">
    <source>
        <dbReference type="ARBA" id="ARBA00004174"/>
    </source>
</evidence>
<evidence type="ECO:0000256" key="6">
    <source>
        <dbReference type="ARBA" id="ARBA00022723"/>
    </source>
</evidence>
<evidence type="ECO:0000256" key="5">
    <source>
        <dbReference type="ARBA" id="ARBA00022617"/>
    </source>
</evidence>
<dbReference type="PRINTS" id="PR00385">
    <property type="entry name" value="P450"/>
</dbReference>
<sequence>MAIPFAVYATIIAIVILLMLYVKYSHSYWSKRGVPYLEPTSIFGNMENPFNLKVGHMFSFKRCYEELKKRKERFGGIYFFTEPIFMPIDPDLIKSILTKDFPHFHGRGFVHNEKHDPLAAHLLNLEGEKWKTMRIKVTPTFTSGKMKYMFQTLLDCGNPMIDHVSHLCEKEQNIDIKEIVACYTTDIIGSCAFGLECNSFKDPNAEFRLYGRKEKAKAEGTEPLTIEEIAAQAFLFFVAGFETSSTTITFCLHELAFNQDIQDKLREEIREVYQKHNGKLTYDGIMEMKYMDQVVNETLRKYPPLPILNRVCSIDYKIPDTNITLETLRKYPPLPILNRVCSIDYKIPDTNITLPKGTKVVISNLGIQTDEEYYPDPMTFSPERFSEENKATRPNYTFLPFGEGPRVCIGLRFGMMQTKTALAMLLNNFKLTPGDNENYNICFDPKSFILQKKGKVLLKAEELCA</sequence>
<name>A0AAW1IZ25_POPJA</name>
<dbReference type="InterPro" id="IPR001128">
    <property type="entry name" value="Cyt_P450"/>
</dbReference>
<keyword evidence="15" id="KW-1133">Transmembrane helix</keyword>
<dbReference type="Proteomes" id="UP001458880">
    <property type="component" value="Unassembled WGS sequence"/>
</dbReference>
<protein>
    <submittedName>
        <fullName evidence="16">Cytochrome P450</fullName>
    </submittedName>
</protein>
<dbReference type="Pfam" id="PF00067">
    <property type="entry name" value="p450"/>
    <property type="match status" value="3"/>
</dbReference>
<dbReference type="GO" id="GO:0016705">
    <property type="term" value="F:oxidoreductase activity, acting on paired donors, with incorporation or reduction of molecular oxygen"/>
    <property type="evidence" value="ECO:0007669"/>
    <property type="project" value="InterPro"/>
</dbReference>
<organism evidence="16 17">
    <name type="scientific">Popillia japonica</name>
    <name type="common">Japanese beetle</name>
    <dbReference type="NCBI Taxonomy" id="7064"/>
    <lineage>
        <taxon>Eukaryota</taxon>
        <taxon>Metazoa</taxon>
        <taxon>Ecdysozoa</taxon>
        <taxon>Arthropoda</taxon>
        <taxon>Hexapoda</taxon>
        <taxon>Insecta</taxon>
        <taxon>Pterygota</taxon>
        <taxon>Neoptera</taxon>
        <taxon>Endopterygota</taxon>
        <taxon>Coleoptera</taxon>
        <taxon>Polyphaga</taxon>
        <taxon>Scarabaeiformia</taxon>
        <taxon>Scarabaeidae</taxon>
        <taxon>Rutelinae</taxon>
        <taxon>Popillia</taxon>
    </lineage>
</organism>
<dbReference type="AlphaFoldDB" id="A0AAW1IZ25"/>